<reference evidence="1 2" key="1">
    <citation type="submission" date="2018-11" db="EMBL/GenBank/DDBJ databases">
        <title>Genome sequencing of Paenibacillus sp. KCOM 3021 (= ChDC PVNT-B20).</title>
        <authorList>
            <person name="Kook J.-K."/>
            <person name="Park S.-N."/>
            <person name="Lim Y.K."/>
        </authorList>
    </citation>
    <scope>NUCLEOTIDE SEQUENCE [LARGE SCALE GENOMIC DNA]</scope>
    <source>
        <strain evidence="1 2">KCOM 3021</strain>
    </source>
</reference>
<gene>
    <name evidence="1" type="ORF">EHV15_31785</name>
</gene>
<dbReference type="Proteomes" id="UP000267017">
    <property type="component" value="Unassembled WGS sequence"/>
</dbReference>
<dbReference type="EMBL" id="RRCN01000001">
    <property type="protein sequence ID" value="RRJ66998.1"/>
    <property type="molecule type" value="Genomic_DNA"/>
</dbReference>
<protein>
    <submittedName>
        <fullName evidence="1">Uncharacterized protein</fullName>
    </submittedName>
</protein>
<dbReference type="RefSeq" id="WP_128634780.1">
    <property type="nucleotide sequence ID" value="NZ_RRCN01000001.1"/>
</dbReference>
<sequence>MYTYVENNPLIYADPTGNWCTATVNGKYYSHPGKCSGSGSGQYYIPDDNATNFGRTIIDAGKAKGKWYPEGAVYIKGDPTGISDAFIGCAYDTSV</sequence>
<name>A0A3P3UBK4_9BACL</name>
<proteinExistence type="predicted"/>
<evidence type="ECO:0000313" key="2">
    <source>
        <dbReference type="Proteomes" id="UP000267017"/>
    </source>
</evidence>
<evidence type="ECO:0000313" key="1">
    <source>
        <dbReference type="EMBL" id="RRJ66998.1"/>
    </source>
</evidence>
<organism evidence="1 2">
    <name type="scientific">Paenibacillus oralis</name>
    <dbReference type="NCBI Taxonomy" id="2490856"/>
    <lineage>
        <taxon>Bacteria</taxon>
        <taxon>Bacillati</taxon>
        <taxon>Bacillota</taxon>
        <taxon>Bacilli</taxon>
        <taxon>Bacillales</taxon>
        <taxon>Paenibacillaceae</taxon>
        <taxon>Paenibacillus</taxon>
    </lineage>
</organism>
<dbReference type="AlphaFoldDB" id="A0A3P3UBK4"/>
<accession>A0A3P3UBK4</accession>
<dbReference type="OrthoDB" id="9816549at2"/>
<comment type="caution">
    <text evidence="1">The sequence shown here is derived from an EMBL/GenBank/DDBJ whole genome shotgun (WGS) entry which is preliminary data.</text>
</comment>
<keyword evidence="2" id="KW-1185">Reference proteome</keyword>